<dbReference type="PRINTS" id="PR00111">
    <property type="entry name" value="ABHYDROLASE"/>
</dbReference>
<dbReference type="InterPro" id="IPR022742">
    <property type="entry name" value="Hydrolase_4"/>
</dbReference>
<feature type="region of interest" description="Disordered" evidence="1">
    <location>
        <begin position="311"/>
        <end position="346"/>
    </location>
</feature>
<proteinExistence type="predicted"/>
<keyword evidence="4" id="KW-1185">Reference proteome</keyword>
<dbReference type="SUPFAM" id="SSF53474">
    <property type="entry name" value="alpha/beta-Hydrolases"/>
    <property type="match status" value="1"/>
</dbReference>
<evidence type="ECO:0000313" key="3">
    <source>
        <dbReference type="EMBL" id="TNY20527.1"/>
    </source>
</evidence>
<dbReference type="Pfam" id="PF12146">
    <property type="entry name" value="Hydrolase_4"/>
    <property type="match status" value="1"/>
</dbReference>
<feature type="compositionally biased region" description="Low complexity" evidence="1">
    <location>
        <begin position="311"/>
        <end position="339"/>
    </location>
</feature>
<dbReference type="Proteomes" id="UP000311382">
    <property type="component" value="Unassembled WGS sequence"/>
</dbReference>
<dbReference type="OrthoDB" id="10249433at2759"/>
<organism evidence="3 4">
    <name type="scientific">Rhodotorula diobovata</name>
    <dbReference type="NCBI Taxonomy" id="5288"/>
    <lineage>
        <taxon>Eukaryota</taxon>
        <taxon>Fungi</taxon>
        <taxon>Dikarya</taxon>
        <taxon>Basidiomycota</taxon>
        <taxon>Pucciniomycotina</taxon>
        <taxon>Microbotryomycetes</taxon>
        <taxon>Sporidiobolales</taxon>
        <taxon>Sporidiobolaceae</taxon>
        <taxon>Rhodotorula</taxon>
    </lineage>
</organism>
<dbReference type="InterPro" id="IPR000073">
    <property type="entry name" value="AB_hydrolase_1"/>
</dbReference>
<dbReference type="Gene3D" id="3.40.50.1820">
    <property type="entry name" value="alpha/beta hydrolase"/>
    <property type="match status" value="1"/>
</dbReference>
<keyword evidence="3" id="KW-0378">Hydrolase</keyword>
<dbReference type="STRING" id="5288.A0A5C5FUE6"/>
<protein>
    <submittedName>
        <fullName evidence="3">Alpha/Beta hydrolase protein</fullName>
    </submittedName>
</protein>
<comment type="caution">
    <text evidence="3">The sequence shown here is derived from an EMBL/GenBank/DDBJ whole genome shotgun (WGS) entry which is preliminary data.</text>
</comment>
<dbReference type="EMBL" id="SOZI01000064">
    <property type="protein sequence ID" value="TNY20527.1"/>
    <property type="molecule type" value="Genomic_DNA"/>
</dbReference>
<accession>A0A5C5FUE6</accession>
<evidence type="ECO:0000259" key="2">
    <source>
        <dbReference type="Pfam" id="PF12146"/>
    </source>
</evidence>
<evidence type="ECO:0000256" key="1">
    <source>
        <dbReference type="SAM" id="MobiDB-lite"/>
    </source>
</evidence>
<evidence type="ECO:0000313" key="4">
    <source>
        <dbReference type="Proteomes" id="UP000311382"/>
    </source>
</evidence>
<name>A0A5C5FUE6_9BASI</name>
<dbReference type="AlphaFoldDB" id="A0A5C5FUE6"/>
<sequence>MATTKVQDLEGPAQTRFFTKQWLPQGPPRAALLFVHGFIERIERYDHVFPKYAEQGIAVFAYDQRGFGKTATYTPKHTQGVTSWREQFGDIDHFLEHTLSLFPNVPLFLYGHSMGGALVLGYATRTPPQRLVGRLAGIISSSPLLRQSKDVRAPALVVRAGSLLGKLSATLTLKATVTPEHTCRDPVIQKEYAEDPLCKQIGTFRGVADMLLGGEAIVSKDYKRFPKDLPLLVVHGEADKVTDCDSSREFVDKVQKEVGATDTTFRGFPGFYHEMHNEPGDDKWTEINYLLDWLNTHIPSATSTAAALSATATSTAAAPAPSTAVAADDAEASAAAQAGAERESKL</sequence>
<dbReference type="GO" id="GO:0016787">
    <property type="term" value="F:hydrolase activity"/>
    <property type="evidence" value="ECO:0007669"/>
    <property type="project" value="UniProtKB-KW"/>
</dbReference>
<reference evidence="3 4" key="1">
    <citation type="submission" date="2019-03" db="EMBL/GenBank/DDBJ databases">
        <title>Rhodosporidium diobovatum UCD-FST 08-225 genome sequencing, assembly, and annotation.</title>
        <authorList>
            <person name="Fakankun I.U."/>
            <person name="Fristensky B."/>
            <person name="Levin D.B."/>
        </authorList>
    </citation>
    <scope>NUCLEOTIDE SEQUENCE [LARGE SCALE GENOMIC DNA]</scope>
    <source>
        <strain evidence="3 4">UCD-FST 08-225</strain>
    </source>
</reference>
<gene>
    <name evidence="3" type="ORF">DMC30DRAFT_397395</name>
</gene>
<dbReference type="InterPro" id="IPR051044">
    <property type="entry name" value="MAG_DAG_Lipase"/>
</dbReference>
<dbReference type="InterPro" id="IPR029058">
    <property type="entry name" value="AB_hydrolase_fold"/>
</dbReference>
<dbReference type="PANTHER" id="PTHR11614">
    <property type="entry name" value="PHOSPHOLIPASE-RELATED"/>
    <property type="match status" value="1"/>
</dbReference>
<feature type="domain" description="Serine aminopeptidase S33" evidence="2">
    <location>
        <begin position="27"/>
        <end position="279"/>
    </location>
</feature>